<name>A0A8S9J5Y2_BRACR</name>
<evidence type="ECO:0000256" key="5">
    <source>
        <dbReference type="ARBA" id="ARBA00022729"/>
    </source>
</evidence>
<evidence type="ECO:0000256" key="3">
    <source>
        <dbReference type="ARBA" id="ARBA00022471"/>
    </source>
</evidence>
<evidence type="ECO:0000256" key="6">
    <source>
        <dbReference type="RuleBase" id="RU367044"/>
    </source>
</evidence>
<evidence type="ECO:0000313" key="8">
    <source>
        <dbReference type="Proteomes" id="UP000712281"/>
    </source>
</evidence>
<reference evidence="7" key="1">
    <citation type="submission" date="2019-12" db="EMBL/GenBank/DDBJ databases">
        <title>Genome sequencing and annotation of Brassica cretica.</title>
        <authorList>
            <person name="Studholme D.J."/>
            <person name="Sarris P.F."/>
        </authorList>
    </citation>
    <scope>NUCLEOTIDE SEQUENCE</scope>
    <source>
        <strain evidence="7">PFS-001/15</strain>
        <tissue evidence="7">Leaf</tissue>
    </source>
</reference>
<comment type="subcellular location">
    <subcellularLocation>
        <location evidence="1 6">Secreted</location>
    </subcellularLocation>
</comment>
<keyword evidence="3 6" id="KW-0713">Self-incompatibility</keyword>
<dbReference type="GO" id="GO:0060320">
    <property type="term" value="P:rejection of self pollen"/>
    <property type="evidence" value="ECO:0007669"/>
    <property type="project" value="UniProtKB-KW"/>
</dbReference>
<evidence type="ECO:0000256" key="1">
    <source>
        <dbReference type="ARBA" id="ARBA00004613"/>
    </source>
</evidence>
<dbReference type="PANTHER" id="PTHR31232">
    <property type="match status" value="1"/>
</dbReference>
<dbReference type="Proteomes" id="UP000712281">
    <property type="component" value="Unassembled WGS sequence"/>
</dbReference>
<dbReference type="InterPro" id="IPR010264">
    <property type="entry name" value="Self-incomp_S1"/>
</dbReference>
<dbReference type="Pfam" id="PF05938">
    <property type="entry name" value="Self-incomp_S1"/>
    <property type="match status" value="1"/>
</dbReference>
<dbReference type="PANTHER" id="PTHR31232:SF43">
    <property type="entry name" value="S-PROTEIN HOMOLOG 29-RELATED"/>
    <property type="match status" value="1"/>
</dbReference>
<dbReference type="GO" id="GO:0005576">
    <property type="term" value="C:extracellular region"/>
    <property type="evidence" value="ECO:0007669"/>
    <property type="project" value="UniProtKB-SubCell"/>
</dbReference>
<dbReference type="EMBL" id="QGKW02001660">
    <property type="protein sequence ID" value="KAF2577474.1"/>
    <property type="molecule type" value="Genomic_DNA"/>
</dbReference>
<dbReference type="AlphaFoldDB" id="A0A8S9J5Y2"/>
<gene>
    <name evidence="7" type="ORF">F2Q68_00000293</name>
</gene>
<comment type="similarity">
    <text evidence="2 6">Belongs to the plant self-incompatibility (S1) protein family.</text>
</comment>
<accession>A0A8S9J5Y2</accession>
<protein>
    <recommendedName>
        <fullName evidence="6">S-protein homolog</fullName>
    </recommendedName>
</protein>
<evidence type="ECO:0000256" key="4">
    <source>
        <dbReference type="ARBA" id="ARBA00022525"/>
    </source>
</evidence>
<keyword evidence="4 6" id="KW-0964">Secreted</keyword>
<proteinExistence type="inferred from homology"/>
<keyword evidence="5" id="KW-0732">Signal</keyword>
<organism evidence="7 8">
    <name type="scientific">Brassica cretica</name>
    <name type="common">Mustard</name>
    <dbReference type="NCBI Taxonomy" id="69181"/>
    <lineage>
        <taxon>Eukaryota</taxon>
        <taxon>Viridiplantae</taxon>
        <taxon>Streptophyta</taxon>
        <taxon>Embryophyta</taxon>
        <taxon>Tracheophyta</taxon>
        <taxon>Spermatophyta</taxon>
        <taxon>Magnoliopsida</taxon>
        <taxon>eudicotyledons</taxon>
        <taxon>Gunneridae</taxon>
        <taxon>Pentapetalae</taxon>
        <taxon>rosids</taxon>
        <taxon>malvids</taxon>
        <taxon>Brassicales</taxon>
        <taxon>Brassicaceae</taxon>
        <taxon>Brassiceae</taxon>
        <taxon>Brassica</taxon>
    </lineage>
</organism>
<sequence length="106" mass="12296">MINKLGVRQTIDVHCRSGNKDLGPVSLKPGASFEFKFPTNSLIATKYTCSFRWPDAGKELWYDIFTSSRDANVCNVCLWYIFDSIICRMRLDREEPTMCDIWNPLH</sequence>
<comment type="caution">
    <text evidence="7">The sequence shown here is derived from an EMBL/GenBank/DDBJ whole genome shotgun (WGS) entry which is preliminary data.</text>
</comment>
<evidence type="ECO:0000256" key="2">
    <source>
        <dbReference type="ARBA" id="ARBA00005581"/>
    </source>
</evidence>
<evidence type="ECO:0000313" key="7">
    <source>
        <dbReference type="EMBL" id="KAF2577474.1"/>
    </source>
</evidence>